<proteinExistence type="inferred from homology"/>
<reference evidence="10" key="1">
    <citation type="submission" date="2024-06" db="EMBL/GenBank/DDBJ databases">
        <authorList>
            <person name="Ryan C."/>
        </authorList>
    </citation>
    <scope>NUCLEOTIDE SEQUENCE [LARGE SCALE GENOMIC DNA]</scope>
</reference>
<evidence type="ECO:0000313" key="9">
    <source>
        <dbReference type="EMBL" id="CAL5022406.1"/>
    </source>
</evidence>
<organism evidence="9 10">
    <name type="scientific">Urochloa decumbens</name>
    <dbReference type="NCBI Taxonomy" id="240449"/>
    <lineage>
        <taxon>Eukaryota</taxon>
        <taxon>Viridiplantae</taxon>
        <taxon>Streptophyta</taxon>
        <taxon>Embryophyta</taxon>
        <taxon>Tracheophyta</taxon>
        <taxon>Spermatophyta</taxon>
        <taxon>Magnoliopsida</taxon>
        <taxon>Liliopsida</taxon>
        <taxon>Poales</taxon>
        <taxon>Poaceae</taxon>
        <taxon>PACMAD clade</taxon>
        <taxon>Panicoideae</taxon>
        <taxon>Panicodae</taxon>
        <taxon>Paniceae</taxon>
        <taxon>Melinidinae</taxon>
        <taxon>Urochloa</taxon>
    </lineage>
</organism>
<protein>
    <submittedName>
        <fullName evidence="9">Uncharacterized protein</fullName>
    </submittedName>
</protein>
<keyword evidence="10" id="KW-1185">Reference proteome</keyword>
<dbReference type="SUPFAM" id="SSF53335">
    <property type="entry name" value="S-adenosyl-L-methionine-dependent methyltransferases"/>
    <property type="match status" value="1"/>
</dbReference>
<evidence type="ECO:0000256" key="6">
    <source>
        <dbReference type="PIRSR" id="PIRSR005739-1"/>
    </source>
</evidence>
<dbReference type="InterPro" id="IPR001077">
    <property type="entry name" value="COMT_C"/>
</dbReference>
<dbReference type="FunFam" id="1.10.10.10:FF:000292">
    <property type="entry name" value="O-methyltransferase ZRP4"/>
    <property type="match status" value="1"/>
</dbReference>
<feature type="active site" description="Proton acceptor" evidence="6">
    <location>
        <position position="264"/>
    </location>
</feature>
<dbReference type="EMBL" id="OZ075113">
    <property type="protein sequence ID" value="CAL5022406.1"/>
    <property type="molecule type" value="Genomic_DNA"/>
</dbReference>
<dbReference type="Proteomes" id="UP001497457">
    <property type="component" value="Chromosome 3rd"/>
</dbReference>
<sequence>MVLPQQKSSKALLDAQLELWHHTFGFVKSMALKSALDLRIPDAINDHGCAATLSQIVTKVKLHPSKSHCLRRLMRVLTATGIFSAHYCSEDTGEEVYGLTPVSHLLVGNDNLNSITPFLSLMLDSVMVSPFHDLSKWLQLELPDPSLFEVTHGQSGWDMLRSNPSFGVLFNEGMVADSNFITDIIIKEGSDLFQGINSLIDVAGGLGGAAHAISEAFPHLECSVLELPHVVANAPTGTKVKYISGDMFESIPMANAIFLKWALHDWDDDKCVKILKNCRKAIPSRDGGGKVIIVDIVVGAGQSDLKNNEVQALFDLFVMNINGIERDEKEWKKLFFEAGFSDYKITPVLGVRSIIEEVYVHNCHSIGQNHQSNASVDTDQ</sequence>
<dbReference type="PROSITE" id="PS51683">
    <property type="entry name" value="SAM_OMT_II"/>
    <property type="match status" value="1"/>
</dbReference>
<evidence type="ECO:0000259" key="7">
    <source>
        <dbReference type="Pfam" id="PF00891"/>
    </source>
</evidence>
<gene>
    <name evidence="9" type="ORF">URODEC1_LOCUS76466</name>
</gene>
<dbReference type="GO" id="GO:0032259">
    <property type="term" value="P:methylation"/>
    <property type="evidence" value="ECO:0007669"/>
    <property type="project" value="UniProtKB-KW"/>
</dbReference>
<keyword evidence="4" id="KW-0949">S-adenosyl-L-methionine</keyword>
<keyword evidence="2" id="KW-0489">Methyltransferase</keyword>
<evidence type="ECO:0000256" key="1">
    <source>
        <dbReference type="ARBA" id="ARBA00011738"/>
    </source>
</evidence>
<dbReference type="AlphaFoldDB" id="A0ABC9CLV7"/>
<dbReference type="Pfam" id="PF00891">
    <property type="entry name" value="Methyltransf_2"/>
    <property type="match status" value="1"/>
</dbReference>
<comment type="similarity">
    <text evidence="5">Belongs to the class I-like SAM-binding methyltransferase superfamily. Cation-independent O-methyltransferase family.</text>
</comment>
<dbReference type="InterPro" id="IPR012967">
    <property type="entry name" value="COMT_dimerisation"/>
</dbReference>
<evidence type="ECO:0000256" key="3">
    <source>
        <dbReference type="ARBA" id="ARBA00022679"/>
    </source>
</evidence>
<accession>A0ABC9CLV7</accession>
<dbReference type="PIRSF" id="PIRSF005739">
    <property type="entry name" value="O-mtase"/>
    <property type="match status" value="1"/>
</dbReference>
<dbReference type="Gene3D" id="3.40.50.150">
    <property type="entry name" value="Vaccinia Virus protein VP39"/>
    <property type="match status" value="1"/>
</dbReference>
<evidence type="ECO:0000256" key="5">
    <source>
        <dbReference type="ARBA" id="ARBA00038277"/>
    </source>
</evidence>
<dbReference type="GO" id="GO:0030187">
    <property type="term" value="P:melatonin biosynthetic process"/>
    <property type="evidence" value="ECO:0007669"/>
    <property type="project" value="UniProtKB-ARBA"/>
</dbReference>
<dbReference type="InterPro" id="IPR036390">
    <property type="entry name" value="WH_DNA-bd_sf"/>
</dbReference>
<evidence type="ECO:0000256" key="2">
    <source>
        <dbReference type="ARBA" id="ARBA00022603"/>
    </source>
</evidence>
<feature type="domain" description="O-methyltransferase C-terminal" evidence="7">
    <location>
        <begin position="131"/>
        <end position="341"/>
    </location>
</feature>
<evidence type="ECO:0000256" key="4">
    <source>
        <dbReference type="ARBA" id="ARBA00022691"/>
    </source>
</evidence>
<dbReference type="InterPro" id="IPR029063">
    <property type="entry name" value="SAM-dependent_MTases_sf"/>
</dbReference>
<dbReference type="GO" id="GO:0017096">
    <property type="term" value="F:acetylserotonin O-methyltransferase activity"/>
    <property type="evidence" value="ECO:0007669"/>
    <property type="project" value="UniProtKB-ARBA"/>
</dbReference>
<dbReference type="PANTHER" id="PTHR11746">
    <property type="entry name" value="O-METHYLTRANSFERASE"/>
    <property type="match status" value="1"/>
</dbReference>
<evidence type="ECO:0000259" key="8">
    <source>
        <dbReference type="Pfam" id="PF08100"/>
    </source>
</evidence>
<dbReference type="Gene3D" id="1.10.10.10">
    <property type="entry name" value="Winged helix-like DNA-binding domain superfamily/Winged helix DNA-binding domain"/>
    <property type="match status" value="1"/>
</dbReference>
<comment type="subunit">
    <text evidence="1">Homodimer.</text>
</comment>
<dbReference type="Pfam" id="PF08100">
    <property type="entry name" value="Dimerisation"/>
    <property type="match status" value="1"/>
</dbReference>
<feature type="domain" description="O-methyltransferase dimerisation" evidence="8">
    <location>
        <begin position="20"/>
        <end position="107"/>
    </location>
</feature>
<dbReference type="InterPro" id="IPR016461">
    <property type="entry name" value="COMT-like"/>
</dbReference>
<keyword evidence="3" id="KW-0808">Transferase</keyword>
<name>A0ABC9CLV7_9POAL</name>
<dbReference type="InterPro" id="IPR036388">
    <property type="entry name" value="WH-like_DNA-bd_sf"/>
</dbReference>
<reference evidence="9 10" key="2">
    <citation type="submission" date="2024-10" db="EMBL/GenBank/DDBJ databases">
        <authorList>
            <person name="Ryan C."/>
        </authorList>
    </citation>
    <scope>NUCLEOTIDE SEQUENCE [LARGE SCALE GENOMIC DNA]</scope>
</reference>
<dbReference type="FunFam" id="3.40.50.150:FF:000057">
    <property type="entry name" value="O-methyltransferase ZRP4"/>
    <property type="match status" value="1"/>
</dbReference>
<dbReference type="SUPFAM" id="SSF46785">
    <property type="entry name" value="Winged helix' DNA-binding domain"/>
    <property type="match status" value="1"/>
</dbReference>
<evidence type="ECO:0000313" key="10">
    <source>
        <dbReference type="Proteomes" id="UP001497457"/>
    </source>
</evidence>